<keyword evidence="3" id="KW-1185">Reference proteome</keyword>
<dbReference type="SUPFAM" id="SSF55729">
    <property type="entry name" value="Acyl-CoA N-acyltransferases (Nat)"/>
    <property type="match status" value="1"/>
</dbReference>
<dbReference type="InterPro" id="IPR024035">
    <property type="entry name" value="MSMEG_0567_GNAT"/>
</dbReference>
<proteinExistence type="predicted"/>
<feature type="domain" description="N-acetyltransferase" evidence="1">
    <location>
        <begin position="1"/>
        <end position="171"/>
    </location>
</feature>
<name>A0A2U8VQG6_9HYPH</name>
<dbReference type="Proteomes" id="UP000246058">
    <property type="component" value="Chromosome"/>
</dbReference>
<dbReference type="Gene3D" id="3.40.630.30">
    <property type="match status" value="1"/>
</dbReference>
<dbReference type="KEGG" id="meti:DK427_09845"/>
<dbReference type="PROSITE" id="PS51186">
    <property type="entry name" value="GNAT"/>
    <property type="match status" value="1"/>
</dbReference>
<dbReference type="OrthoDB" id="9796171at2"/>
<dbReference type="RefSeq" id="WP_109951100.1">
    <property type="nucleotide sequence ID" value="NZ_CP029551.1"/>
</dbReference>
<dbReference type="EMBL" id="CP029551">
    <property type="protein sequence ID" value="AWN35989.1"/>
    <property type="molecule type" value="Genomic_DNA"/>
</dbReference>
<protein>
    <submittedName>
        <fullName evidence="2">Histone acetyltransferase</fullName>
    </submittedName>
</protein>
<sequence>MIIEPVPPFRPSHFRVKFAVESWELRACAALRRQVFCTEQGIFEGDDCDAIDAHAIPICALSTLGGEADAVVGTVRIHEVAERPGEWWGSRLAVARAFRGTAALGAGLIQVAVSSAHARGCTRFLAHVQERNVPLFQALHWTNLDAVELHGHPHHRMQACLAAYPPMHDPERGLVTLAKPLIPTLAKAA</sequence>
<dbReference type="AlphaFoldDB" id="A0A2U8VQG6"/>
<dbReference type="CDD" id="cd04301">
    <property type="entry name" value="NAT_SF"/>
    <property type="match status" value="1"/>
</dbReference>
<accession>A0A2U8VQG6</accession>
<keyword evidence="2" id="KW-0808">Transferase</keyword>
<dbReference type="Pfam" id="PF00583">
    <property type="entry name" value="Acetyltransf_1"/>
    <property type="match status" value="1"/>
</dbReference>
<gene>
    <name evidence="2" type="ORF">DK427_09845</name>
</gene>
<dbReference type="NCBIfam" id="TIGR04045">
    <property type="entry name" value="MSMEG_0567_GNAT"/>
    <property type="match status" value="1"/>
</dbReference>
<reference evidence="2 3" key="1">
    <citation type="submission" date="2018-05" db="EMBL/GenBank/DDBJ databases">
        <title>Complete Genome Sequence of Methylobacterium sp. 17Sr1-43.</title>
        <authorList>
            <person name="Srinivasan S."/>
        </authorList>
    </citation>
    <scope>NUCLEOTIDE SEQUENCE [LARGE SCALE GENOMIC DNA]</scope>
    <source>
        <strain evidence="2 3">17Sr1-43</strain>
    </source>
</reference>
<dbReference type="InterPro" id="IPR016181">
    <property type="entry name" value="Acyl_CoA_acyltransferase"/>
</dbReference>
<evidence type="ECO:0000313" key="2">
    <source>
        <dbReference type="EMBL" id="AWN35989.1"/>
    </source>
</evidence>
<dbReference type="InterPro" id="IPR000182">
    <property type="entry name" value="GNAT_dom"/>
</dbReference>
<dbReference type="GO" id="GO:0016747">
    <property type="term" value="F:acyltransferase activity, transferring groups other than amino-acyl groups"/>
    <property type="evidence" value="ECO:0007669"/>
    <property type="project" value="InterPro"/>
</dbReference>
<evidence type="ECO:0000313" key="3">
    <source>
        <dbReference type="Proteomes" id="UP000246058"/>
    </source>
</evidence>
<organism evidence="2 3">
    <name type="scientific">Methylobacterium radiodurans</name>
    <dbReference type="NCBI Taxonomy" id="2202828"/>
    <lineage>
        <taxon>Bacteria</taxon>
        <taxon>Pseudomonadati</taxon>
        <taxon>Pseudomonadota</taxon>
        <taxon>Alphaproteobacteria</taxon>
        <taxon>Hyphomicrobiales</taxon>
        <taxon>Methylobacteriaceae</taxon>
        <taxon>Methylobacterium</taxon>
    </lineage>
</organism>
<evidence type="ECO:0000259" key="1">
    <source>
        <dbReference type="PROSITE" id="PS51186"/>
    </source>
</evidence>